<protein>
    <submittedName>
        <fullName evidence="3">Uncharacterized protein</fullName>
    </submittedName>
</protein>
<dbReference type="Proteomes" id="UP000887575">
    <property type="component" value="Unassembled WGS sequence"/>
</dbReference>
<sequence>MTNSRLNSQADDFNFTFTSNSASEKSSDDPKVKAPSQARSAAKQLTILLYEYKDDDLSTLSLISEHPVISAFASYITDALTSISRTSIWQTVLETVALVDAYEMTLKSNVCHRLVDELVVMGATDQRCSVRMKACYLMKEVLTIEEERELGGASMEEEEEPDDTRNSSNDSTQAIDSFDEDSIDLNDIKYPKVRSFPKMSAQTLRSMHWTSLLERLRRDKETEVRGAAIESLAHVSGVQIFVDDLGSTAKPDDLVLDHLFDPQPTVRAKAVDSFSFTFAESMDRTMDALETEKDVQVRSRLLRRFLATSLTYFDTIQALRLLKILYADDNEQQIHEKWRKCILSKWLTEIAQDYNSEERRPDAKPRLRVELLFKLIDPIVNKDLANKIFPTIASICQENAVGKVDPSQWMKQLRDEDVAYFPEDFTPDLKQYRLTKETIGQILENVAESEMKFLARRLFVHRSLIDYLQRKVSTEDPSLIAARFLPDLCTLAKTVKNCVQAICRSSLVKNSDQRILLEFIVLELCNLMRQLDTTEWVGRLEWRTTLMVITKECHFLEDRDSLARIMQDMVDDSVDDKKEALSVADEIAYMVHIMLTESNENSQTTEQYDIDMEAVPRCAILLEALLRNTTIDTYSSVLKNLVLRLVELATSVDTTRPIGCKIIAIAACMDDQILAAHAHILAELPTKLPDEIRTSVACLTGIAELVLVRGLVAVASAFYADLDPDSQADDETKTQILRVKITRIVQLYENAIINKNRILQLAGIENGLRLMVTTGSKWSTILSRSLLTAFTIKSPTKAKAMTEAYVSRAIGWNKNDRGFMAASMVEAVRIYENWPNKTKVDLSALFSYGLLTIRLLNEEKVNNDKSRKEAKTKVRASEPDFVGELAFLYGMLDHCARNPDSELCLTICTTISNCLSLHRHRRNFSSNANFLKSLLDSTQRTIARLAVSGQKEAVKALMKLHNRFRKLNNRNAISMNDSMFSFDEAQEIEDPLSLSLSAANDSGIFVTPKSTKTSKRKNCEKITFAPAKSPKKEPLSQIPTQNLVLGRFIL</sequence>
<organism evidence="2 3">
    <name type="scientific">Mesorhabditis belari</name>
    <dbReference type="NCBI Taxonomy" id="2138241"/>
    <lineage>
        <taxon>Eukaryota</taxon>
        <taxon>Metazoa</taxon>
        <taxon>Ecdysozoa</taxon>
        <taxon>Nematoda</taxon>
        <taxon>Chromadorea</taxon>
        <taxon>Rhabditida</taxon>
        <taxon>Rhabditina</taxon>
        <taxon>Rhabditomorpha</taxon>
        <taxon>Rhabditoidea</taxon>
        <taxon>Rhabditidae</taxon>
        <taxon>Mesorhabditinae</taxon>
        <taxon>Mesorhabditis</taxon>
    </lineage>
</organism>
<name>A0AAF3FDE7_9BILA</name>
<reference evidence="3" key="1">
    <citation type="submission" date="2024-02" db="UniProtKB">
        <authorList>
            <consortium name="WormBaseParasite"/>
        </authorList>
    </citation>
    <scope>IDENTIFICATION</scope>
</reference>
<feature type="region of interest" description="Disordered" evidence="1">
    <location>
        <begin position="17"/>
        <end position="37"/>
    </location>
</feature>
<evidence type="ECO:0000313" key="2">
    <source>
        <dbReference type="Proteomes" id="UP000887575"/>
    </source>
</evidence>
<dbReference type="SUPFAM" id="SSF48371">
    <property type="entry name" value="ARM repeat"/>
    <property type="match status" value="1"/>
</dbReference>
<evidence type="ECO:0000313" key="3">
    <source>
        <dbReference type="WBParaSite" id="MBELARI_LOCUS5013"/>
    </source>
</evidence>
<keyword evidence="2" id="KW-1185">Reference proteome</keyword>
<feature type="compositionally biased region" description="Polar residues" evidence="1">
    <location>
        <begin position="166"/>
        <end position="175"/>
    </location>
</feature>
<proteinExistence type="predicted"/>
<dbReference type="WBParaSite" id="MBELARI_LOCUS5013">
    <property type="protein sequence ID" value="MBELARI_LOCUS5013"/>
    <property type="gene ID" value="MBELARI_LOCUS5013"/>
</dbReference>
<feature type="region of interest" description="Disordered" evidence="1">
    <location>
        <begin position="148"/>
        <end position="176"/>
    </location>
</feature>
<dbReference type="Gene3D" id="1.25.10.10">
    <property type="entry name" value="Leucine-rich Repeat Variant"/>
    <property type="match status" value="1"/>
</dbReference>
<accession>A0AAF3FDE7</accession>
<dbReference type="InterPro" id="IPR016024">
    <property type="entry name" value="ARM-type_fold"/>
</dbReference>
<evidence type="ECO:0000256" key="1">
    <source>
        <dbReference type="SAM" id="MobiDB-lite"/>
    </source>
</evidence>
<dbReference type="InterPro" id="IPR011989">
    <property type="entry name" value="ARM-like"/>
</dbReference>
<dbReference type="AlphaFoldDB" id="A0AAF3FDE7"/>